<dbReference type="InterPro" id="IPR009959">
    <property type="entry name" value="Cyclase_SnoaL-like"/>
</dbReference>
<dbReference type="Proteomes" id="UP001612415">
    <property type="component" value="Unassembled WGS sequence"/>
</dbReference>
<reference evidence="3 4" key="1">
    <citation type="submission" date="2024-10" db="EMBL/GenBank/DDBJ databases">
        <title>The Natural Products Discovery Center: Release of the First 8490 Sequenced Strains for Exploring Actinobacteria Biosynthetic Diversity.</title>
        <authorList>
            <person name="Kalkreuter E."/>
            <person name="Kautsar S.A."/>
            <person name="Yang D."/>
            <person name="Bader C.D."/>
            <person name="Teijaro C.N."/>
            <person name="Fluegel L."/>
            <person name="Davis C.M."/>
            <person name="Simpson J.R."/>
            <person name="Lauterbach L."/>
            <person name="Steele A.D."/>
            <person name="Gui C."/>
            <person name="Meng S."/>
            <person name="Li G."/>
            <person name="Viehrig K."/>
            <person name="Ye F."/>
            <person name="Su P."/>
            <person name="Kiefer A.F."/>
            <person name="Nichols A."/>
            <person name="Cepeda A.J."/>
            <person name="Yan W."/>
            <person name="Fan B."/>
            <person name="Jiang Y."/>
            <person name="Adhikari A."/>
            <person name="Zheng C.-J."/>
            <person name="Schuster L."/>
            <person name="Cowan T.M."/>
            <person name="Smanski M.J."/>
            <person name="Chevrette M.G."/>
            <person name="De Carvalho L.P.S."/>
            <person name="Shen B."/>
        </authorList>
    </citation>
    <scope>NUCLEOTIDE SEQUENCE [LARGE SCALE GENOMIC DNA]</scope>
    <source>
        <strain evidence="3 4">NPDC051599</strain>
    </source>
</reference>
<dbReference type="Gene3D" id="3.10.450.50">
    <property type="match status" value="2"/>
</dbReference>
<dbReference type="EMBL" id="JBITDC010000033">
    <property type="protein sequence ID" value="MFI5681779.1"/>
    <property type="molecule type" value="Genomic_DNA"/>
</dbReference>
<feature type="domain" description="SnoaL-like" evidence="2">
    <location>
        <begin position="75"/>
        <end position="168"/>
    </location>
</feature>
<dbReference type="RefSeq" id="WP_398662735.1">
    <property type="nucleotide sequence ID" value="NZ_JBITDC010000033.1"/>
</dbReference>
<evidence type="ECO:0000256" key="1">
    <source>
        <dbReference type="SAM" id="SignalP"/>
    </source>
</evidence>
<comment type="caution">
    <text evidence="3">The sequence shown here is derived from an EMBL/GenBank/DDBJ whole genome shotgun (WGS) entry which is preliminary data.</text>
</comment>
<evidence type="ECO:0000313" key="4">
    <source>
        <dbReference type="Proteomes" id="UP001612415"/>
    </source>
</evidence>
<accession>A0ABW7YH95</accession>
<keyword evidence="4" id="KW-1185">Reference proteome</keyword>
<keyword evidence="1" id="KW-0732">Signal</keyword>
<evidence type="ECO:0000259" key="2">
    <source>
        <dbReference type="Pfam" id="PF12680"/>
    </source>
</evidence>
<evidence type="ECO:0000313" key="3">
    <source>
        <dbReference type="EMBL" id="MFI5681779.1"/>
    </source>
</evidence>
<gene>
    <name evidence="3" type="ORF">ACIA8P_45650</name>
</gene>
<feature type="chain" id="PRO_5045695375" evidence="1">
    <location>
        <begin position="32"/>
        <end position="330"/>
    </location>
</feature>
<proteinExistence type="predicted"/>
<feature type="signal peptide" evidence="1">
    <location>
        <begin position="1"/>
        <end position="31"/>
    </location>
</feature>
<dbReference type="InterPro" id="IPR032710">
    <property type="entry name" value="NTF2-like_dom_sf"/>
</dbReference>
<organism evidence="3 4">
    <name type="scientific">Streptomyces cellulosae</name>
    <dbReference type="NCBI Taxonomy" id="1968"/>
    <lineage>
        <taxon>Bacteria</taxon>
        <taxon>Bacillati</taxon>
        <taxon>Actinomycetota</taxon>
        <taxon>Actinomycetes</taxon>
        <taxon>Kitasatosporales</taxon>
        <taxon>Streptomycetaceae</taxon>
        <taxon>Streptomyces</taxon>
    </lineage>
</organism>
<dbReference type="PANTHER" id="PTHR38436:SF1">
    <property type="entry name" value="ESTER CYCLASE"/>
    <property type="match status" value="1"/>
</dbReference>
<dbReference type="InterPro" id="IPR037401">
    <property type="entry name" value="SnoaL-like"/>
</dbReference>
<dbReference type="PANTHER" id="PTHR38436">
    <property type="entry name" value="POLYKETIDE CYCLASE SNOAL-LIKE DOMAIN"/>
    <property type="match status" value="1"/>
</dbReference>
<feature type="domain" description="SnoaL-like" evidence="2">
    <location>
        <begin position="214"/>
        <end position="301"/>
    </location>
</feature>
<dbReference type="SUPFAM" id="SSF54427">
    <property type="entry name" value="NTF2-like"/>
    <property type="match status" value="2"/>
</dbReference>
<name>A0ABW7YH95_STRCE</name>
<dbReference type="Pfam" id="PF12680">
    <property type="entry name" value="SnoaL_2"/>
    <property type="match status" value="2"/>
</dbReference>
<protein>
    <submittedName>
        <fullName evidence="3">Nuclear transport factor 2 family protein</fullName>
    </submittedName>
</protein>
<sequence length="330" mass="36449">MSNSTSRLPRKAIATLLAAASVGAVAGFAPAATVTASASASAPSHSGLGLGLDVPYTSPATQERNKRVAVYVLTQLFEEGNLKVADRYISEDYIQHNPAAPNGREAIKNFIRDWTARFPDHQYNVKRVLAQGNLVLVHSNPVYEPGTRGTAVVDIFRFDPRSGMIAEHWDTVQDVPATSVNGNDMFGTVSNPHTNQPSGPRWSTALSEKIATSYFDTLLVDKNPDAVRYLAPEYYQHNPTIPSGSAGLREQFTNFFRQFPNLIVERKRVIADRDYVAIHAHYRLNPEDRGQSVVDIFRVAKQKNGQLKIIEHWDAVQDVPATSANDNTMF</sequence>